<evidence type="ECO:0000313" key="2">
    <source>
        <dbReference type="EMBL" id="KAA1257058.1"/>
    </source>
</evidence>
<organism evidence="2 3">
    <name type="scientific">Rubripirellula obstinata</name>
    <dbReference type="NCBI Taxonomy" id="406547"/>
    <lineage>
        <taxon>Bacteria</taxon>
        <taxon>Pseudomonadati</taxon>
        <taxon>Planctomycetota</taxon>
        <taxon>Planctomycetia</taxon>
        <taxon>Pirellulales</taxon>
        <taxon>Pirellulaceae</taxon>
        <taxon>Rubripirellula</taxon>
    </lineage>
</organism>
<keyword evidence="1" id="KW-0812">Transmembrane</keyword>
<feature type="transmembrane region" description="Helical" evidence="1">
    <location>
        <begin position="60"/>
        <end position="79"/>
    </location>
</feature>
<dbReference type="AlphaFoldDB" id="A0A5B1C7I1"/>
<evidence type="ECO:0000256" key="1">
    <source>
        <dbReference type="SAM" id="Phobius"/>
    </source>
</evidence>
<name>A0A5B1C7I1_9BACT</name>
<accession>A0A5B1C7I1</accession>
<proteinExistence type="predicted"/>
<comment type="caution">
    <text evidence="2">The sequence shown here is derived from an EMBL/GenBank/DDBJ whole genome shotgun (WGS) entry which is preliminary data.</text>
</comment>
<keyword evidence="1" id="KW-0472">Membrane</keyword>
<evidence type="ECO:0000313" key="3">
    <source>
        <dbReference type="Proteomes" id="UP000322699"/>
    </source>
</evidence>
<evidence type="ECO:0008006" key="4">
    <source>
        <dbReference type="Google" id="ProtNLM"/>
    </source>
</evidence>
<dbReference type="Proteomes" id="UP000322699">
    <property type="component" value="Unassembled WGS sequence"/>
</dbReference>
<reference evidence="2 3" key="1">
    <citation type="submission" date="2019-08" db="EMBL/GenBank/DDBJ databases">
        <title>Deep-cultivation of Planctomycetes and their phenomic and genomic characterization uncovers novel biology.</title>
        <authorList>
            <person name="Wiegand S."/>
            <person name="Jogler M."/>
            <person name="Boedeker C."/>
            <person name="Pinto D."/>
            <person name="Vollmers J."/>
            <person name="Rivas-Marin E."/>
            <person name="Kohn T."/>
            <person name="Peeters S.H."/>
            <person name="Heuer A."/>
            <person name="Rast P."/>
            <person name="Oberbeckmann S."/>
            <person name="Bunk B."/>
            <person name="Jeske O."/>
            <person name="Meyerdierks A."/>
            <person name="Storesund J.E."/>
            <person name="Kallscheuer N."/>
            <person name="Luecker S."/>
            <person name="Lage O.M."/>
            <person name="Pohl T."/>
            <person name="Merkel B.J."/>
            <person name="Hornburger P."/>
            <person name="Mueller R.-W."/>
            <person name="Bruemmer F."/>
            <person name="Labrenz M."/>
            <person name="Spormann A.M."/>
            <person name="Op Den Camp H."/>
            <person name="Overmann J."/>
            <person name="Amann R."/>
            <person name="Jetten M.S.M."/>
            <person name="Mascher T."/>
            <person name="Medema M.H."/>
            <person name="Devos D.P."/>
            <person name="Kaster A.-K."/>
            <person name="Ovreas L."/>
            <person name="Rohde M."/>
            <person name="Galperin M.Y."/>
            <person name="Jogler C."/>
        </authorList>
    </citation>
    <scope>NUCLEOTIDE SEQUENCE [LARGE SCALE GENOMIC DNA]</scope>
    <source>
        <strain evidence="2 3">LF1</strain>
    </source>
</reference>
<gene>
    <name evidence="2" type="ORF">LF1_56200</name>
</gene>
<sequence length="102" mass="11484">MFLQFKPKCSNCNTRLTVAWPHERKQMLIAAFAIGLTIPFVMLFLTIYRFHVPYLPFLNLVFPVSATVAGLKIGVLYPYGLTKGRFTSPESDAIVASMQRNG</sequence>
<feature type="transmembrane region" description="Helical" evidence="1">
    <location>
        <begin position="28"/>
        <end position="48"/>
    </location>
</feature>
<dbReference type="EMBL" id="VRLW01000005">
    <property type="protein sequence ID" value="KAA1257058.1"/>
    <property type="molecule type" value="Genomic_DNA"/>
</dbReference>
<keyword evidence="1" id="KW-1133">Transmembrane helix</keyword>
<protein>
    <recommendedName>
        <fullName evidence="4">DUF983 domain-containing protein</fullName>
    </recommendedName>
</protein>
<keyword evidence="3" id="KW-1185">Reference proteome</keyword>